<evidence type="ECO:0000313" key="9">
    <source>
        <dbReference type="Proteomes" id="UP000250928"/>
    </source>
</evidence>
<dbReference type="SUPFAM" id="SSF90123">
    <property type="entry name" value="ABC transporter transmembrane region"/>
    <property type="match status" value="1"/>
</dbReference>
<dbReference type="InterPro" id="IPR036640">
    <property type="entry name" value="ABC1_TM_sf"/>
</dbReference>
<protein>
    <recommendedName>
        <fullName evidence="10">Peptidase C39 domain-containing protein</fullName>
    </recommendedName>
</protein>
<reference evidence="6 8" key="1">
    <citation type="submission" date="2017-02" db="EMBL/GenBank/DDBJ databases">
        <title>Novel co-symbiosis in the unique lucinid bivalve Phacoides pectinatus.</title>
        <authorList>
            <person name="Lim S.J."/>
            <person name="Davis B.G."/>
            <person name="Gill D.E."/>
            <person name="Engel A.S."/>
            <person name="Anderson L.C."/>
            <person name="Campbell B.J."/>
        </authorList>
    </citation>
    <scope>NUCLEOTIDE SEQUENCE [LARGE SCALE GENOMIC DNA]</scope>
    <source>
        <strain evidence="6">LUC13016_P6</strain>
    </source>
</reference>
<proteinExistence type="predicted"/>
<keyword evidence="2 5" id="KW-0812">Transmembrane</keyword>
<dbReference type="EMBL" id="MUIE01000135">
    <property type="protein sequence ID" value="OQX36098.1"/>
    <property type="molecule type" value="Genomic_DNA"/>
</dbReference>
<evidence type="ECO:0000313" key="7">
    <source>
        <dbReference type="EMBL" id="PUE00854.1"/>
    </source>
</evidence>
<keyword evidence="3 5" id="KW-1133">Transmembrane helix</keyword>
<comment type="subcellular location">
    <subcellularLocation>
        <location evidence="1">Cell membrane</location>
        <topology evidence="1">Multi-pass membrane protein</topology>
    </subcellularLocation>
</comment>
<name>A0A657PLK2_9GAMM</name>
<sequence>MNRQDQDNQSPRPPVLTEQIKDALRGNRLGSFRCDSPFTACLLPLVEALGRQQFGRELVEALPHFVDEIDLVELRNILVVLGYETTPSRTPLEQIRPELYPAIFVGDQGEVLVLIERSGDDIRYFDAVAGCHKEQRAQSIKGIAYLITDTHQTHGSSPKSPDEPWFTRLMRRFQGLLWHLFAMSFLINIIALAVPLFIMMVYDKVIGAGSIANRHGERSEGG</sequence>
<dbReference type="AlphaFoldDB" id="A0A657PLK2"/>
<keyword evidence="4 5" id="KW-0472">Membrane</keyword>
<comment type="caution">
    <text evidence="6">The sequence shown here is derived from an EMBL/GenBank/DDBJ whole genome shotgun (WGS) entry which is preliminary data.</text>
</comment>
<evidence type="ECO:0000313" key="8">
    <source>
        <dbReference type="Proteomes" id="UP000243361"/>
    </source>
</evidence>
<evidence type="ECO:0000256" key="3">
    <source>
        <dbReference type="ARBA" id="ARBA00022989"/>
    </source>
</evidence>
<dbReference type="GO" id="GO:0005524">
    <property type="term" value="F:ATP binding"/>
    <property type="evidence" value="ECO:0007669"/>
    <property type="project" value="InterPro"/>
</dbReference>
<evidence type="ECO:0000313" key="6">
    <source>
        <dbReference type="EMBL" id="OQX36098.1"/>
    </source>
</evidence>
<dbReference type="GO" id="GO:0005886">
    <property type="term" value="C:plasma membrane"/>
    <property type="evidence" value="ECO:0007669"/>
    <property type="project" value="UniProtKB-SubCell"/>
</dbReference>
<evidence type="ECO:0000256" key="2">
    <source>
        <dbReference type="ARBA" id="ARBA00022692"/>
    </source>
</evidence>
<evidence type="ECO:0000256" key="4">
    <source>
        <dbReference type="ARBA" id="ARBA00023136"/>
    </source>
</evidence>
<evidence type="ECO:0000256" key="5">
    <source>
        <dbReference type="SAM" id="Phobius"/>
    </source>
</evidence>
<organism evidence="6 8">
    <name type="scientific">Candidatus Sedimenticola endophacoides</name>
    <dbReference type="NCBI Taxonomy" id="2548426"/>
    <lineage>
        <taxon>Bacteria</taxon>
        <taxon>Pseudomonadati</taxon>
        <taxon>Pseudomonadota</taxon>
        <taxon>Gammaproteobacteria</taxon>
        <taxon>Chromatiales</taxon>
        <taxon>Sedimenticolaceae</taxon>
        <taxon>Sedimenticola</taxon>
    </lineage>
</organism>
<keyword evidence="8" id="KW-1185">Reference proteome</keyword>
<dbReference type="Proteomes" id="UP000250928">
    <property type="component" value="Unassembled WGS sequence"/>
</dbReference>
<accession>A0A657PLK2</accession>
<reference evidence="7 9" key="2">
    <citation type="submission" date="2018-01" db="EMBL/GenBank/DDBJ databases">
        <title>Novel co-symbiosis in the lucinid bivalve Phacoides pectinatus.</title>
        <authorList>
            <person name="Lim S.J."/>
            <person name="Davis B.G."/>
            <person name="Gill D.E."/>
            <person name="Engel A.S."/>
            <person name="Anderson L.C."/>
            <person name="Campbell B.J."/>
        </authorList>
    </citation>
    <scope>NUCLEOTIDE SEQUENCE [LARGE SCALE GENOMIC DNA]</scope>
    <source>
        <strain evidence="7">N3_P5</strain>
    </source>
</reference>
<evidence type="ECO:0008006" key="10">
    <source>
        <dbReference type="Google" id="ProtNLM"/>
    </source>
</evidence>
<gene>
    <name evidence="6" type="ORF">B0D84_01760</name>
    <name evidence="7" type="ORF">C3L24_08835</name>
</gene>
<dbReference type="EMBL" id="PQCO01000213">
    <property type="protein sequence ID" value="PUE00854.1"/>
    <property type="molecule type" value="Genomic_DNA"/>
</dbReference>
<evidence type="ECO:0000256" key="1">
    <source>
        <dbReference type="ARBA" id="ARBA00004651"/>
    </source>
</evidence>
<dbReference type="Gene3D" id="3.90.70.10">
    <property type="entry name" value="Cysteine proteinases"/>
    <property type="match status" value="1"/>
</dbReference>
<feature type="transmembrane region" description="Helical" evidence="5">
    <location>
        <begin position="176"/>
        <end position="202"/>
    </location>
</feature>
<dbReference type="Proteomes" id="UP000243361">
    <property type="component" value="Unassembled WGS sequence"/>
</dbReference>